<dbReference type="InterPro" id="IPR013321">
    <property type="entry name" value="Arc_rbn_hlx_hlx"/>
</dbReference>
<dbReference type="KEGG" id="pbv:AR543_08420"/>
<protein>
    <submittedName>
        <fullName evidence="1">Antitoxin</fullName>
    </submittedName>
</protein>
<sequence length="93" mass="10756">MDNMQNVQGIMVHLPDQLLQEMDGIAALENSDRNELIRKAMKGYLTERKKRHVREAMQRGYMEMAKINLRIACEAFYAEEEADITLDRLVSGV</sequence>
<gene>
    <name evidence="1" type="ORF">AR543_08420</name>
</gene>
<accession>A0A172ZMD3</accession>
<dbReference type="RefSeq" id="WP_026136141.1">
    <property type="nucleotide sequence ID" value="NZ_CP013023.1"/>
</dbReference>
<keyword evidence="2" id="KW-1185">Reference proteome</keyword>
<dbReference type="GO" id="GO:0006355">
    <property type="term" value="P:regulation of DNA-templated transcription"/>
    <property type="evidence" value="ECO:0007669"/>
    <property type="project" value="InterPro"/>
</dbReference>
<dbReference type="Proteomes" id="UP000078148">
    <property type="component" value="Chromosome"/>
</dbReference>
<evidence type="ECO:0000313" key="2">
    <source>
        <dbReference type="Proteomes" id="UP000078148"/>
    </source>
</evidence>
<reference evidence="2" key="1">
    <citation type="submission" date="2015-10" db="EMBL/GenBank/DDBJ databases">
        <title>Genome of Paenibacillus bovis sp. nov.</title>
        <authorList>
            <person name="Wu Z."/>
            <person name="Gao C."/>
            <person name="Liu Z."/>
            <person name="Zheng H."/>
        </authorList>
    </citation>
    <scope>NUCLEOTIDE SEQUENCE [LARGE SCALE GENOMIC DNA]</scope>
    <source>
        <strain evidence="2">BD3526</strain>
    </source>
</reference>
<proteinExistence type="predicted"/>
<dbReference type="STRING" id="1616788.AR543_08420"/>
<name>A0A172ZMD3_9BACL</name>
<dbReference type="Gene3D" id="1.10.1220.10">
    <property type="entry name" value="Met repressor-like"/>
    <property type="match status" value="1"/>
</dbReference>
<dbReference type="AlphaFoldDB" id="A0A172ZMD3"/>
<reference evidence="1 2" key="2">
    <citation type="journal article" date="2016" name="Int. J. Syst. Evol. Microbiol.">
        <title>Paenibacillus bovis sp. nov., isolated from raw yak (Bos grunniens) milk.</title>
        <authorList>
            <person name="Gao C."/>
            <person name="Han J."/>
            <person name="Liu Z."/>
            <person name="Xu X."/>
            <person name="Hang F."/>
            <person name="Wu Z."/>
        </authorList>
    </citation>
    <scope>NUCLEOTIDE SEQUENCE [LARGE SCALE GENOMIC DNA]</scope>
    <source>
        <strain evidence="1 2">BD3526</strain>
    </source>
</reference>
<evidence type="ECO:0000313" key="1">
    <source>
        <dbReference type="EMBL" id="ANF98709.1"/>
    </source>
</evidence>
<organism evidence="1 2">
    <name type="scientific">Paenibacillus bovis</name>
    <dbReference type="NCBI Taxonomy" id="1616788"/>
    <lineage>
        <taxon>Bacteria</taxon>
        <taxon>Bacillati</taxon>
        <taxon>Bacillota</taxon>
        <taxon>Bacilli</taxon>
        <taxon>Bacillales</taxon>
        <taxon>Paenibacillaceae</taxon>
        <taxon>Paenibacillus</taxon>
    </lineage>
</organism>
<dbReference type="EMBL" id="CP013023">
    <property type="protein sequence ID" value="ANF98709.1"/>
    <property type="molecule type" value="Genomic_DNA"/>
</dbReference>